<dbReference type="AlphaFoldDB" id="A0A0F9G9P0"/>
<organism evidence="1">
    <name type="scientific">marine sediment metagenome</name>
    <dbReference type="NCBI Taxonomy" id="412755"/>
    <lineage>
        <taxon>unclassified sequences</taxon>
        <taxon>metagenomes</taxon>
        <taxon>ecological metagenomes</taxon>
    </lineage>
</organism>
<dbReference type="EMBL" id="LAZR01018640">
    <property type="protein sequence ID" value="KKL95584.1"/>
    <property type="molecule type" value="Genomic_DNA"/>
</dbReference>
<gene>
    <name evidence="1" type="ORF">LCGC14_1853100</name>
</gene>
<evidence type="ECO:0000313" key="1">
    <source>
        <dbReference type="EMBL" id="KKL95584.1"/>
    </source>
</evidence>
<comment type="caution">
    <text evidence="1">The sequence shown here is derived from an EMBL/GenBank/DDBJ whole genome shotgun (WGS) entry which is preliminary data.</text>
</comment>
<accession>A0A0F9G9P0</accession>
<protein>
    <recommendedName>
        <fullName evidence="2">Metallopeptidase domain-containing protein</fullName>
    </recommendedName>
</protein>
<sequence length="116" mass="13489">MAKPLTLLNRFDRLNRRYFKGRLNRPSMVRYAKQPDSTDLAAVEKVYMKGDGRSYILIHEGLREFDTLTELALTHAAVHLWNYQRGVKSTDDDCQKRGSLHHRKMLSILAKEPTLC</sequence>
<reference evidence="1" key="1">
    <citation type="journal article" date="2015" name="Nature">
        <title>Complex archaea that bridge the gap between prokaryotes and eukaryotes.</title>
        <authorList>
            <person name="Spang A."/>
            <person name="Saw J.H."/>
            <person name="Jorgensen S.L."/>
            <person name="Zaremba-Niedzwiedzka K."/>
            <person name="Martijn J."/>
            <person name="Lind A.E."/>
            <person name="van Eijk R."/>
            <person name="Schleper C."/>
            <person name="Guy L."/>
            <person name="Ettema T.J."/>
        </authorList>
    </citation>
    <scope>NUCLEOTIDE SEQUENCE</scope>
</reference>
<evidence type="ECO:0008006" key="2">
    <source>
        <dbReference type="Google" id="ProtNLM"/>
    </source>
</evidence>
<proteinExistence type="predicted"/>
<name>A0A0F9G9P0_9ZZZZ</name>